<sequence>MTRSTLCFASAFFLRTEPCGLEHESDFLDHLCSPKRSVQSLHRRDGLEGHDSLLLGNSPLLRESTPMEDAAVNSSSCREKQDLLFVPEVHLKAARSD</sequence>
<proteinExistence type="predicted"/>
<evidence type="ECO:0000313" key="2">
    <source>
        <dbReference type="Proteomes" id="UP001187415"/>
    </source>
</evidence>
<dbReference type="Proteomes" id="UP001187415">
    <property type="component" value="Unassembled WGS sequence"/>
</dbReference>
<organism evidence="1 2">
    <name type="scientific">Channa striata</name>
    <name type="common">Snakehead murrel</name>
    <name type="synonym">Ophicephalus striatus</name>
    <dbReference type="NCBI Taxonomy" id="64152"/>
    <lineage>
        <taxon>Eukaryota</taxon>
        <taxon>Metazoa</taxon>
        <taxon>Chordata</taxon>
        <taxon>Craniata</taxon>
        <taxon>Vertebrata</taxon>
        <taxon>Euteleostomi</taxon>
        <taxon>Actinopterygii</taxon>
        <taxon>Neopterygii</taxon>
        <taxon>Teleostei</taxon>
        <taxon>Neoteleostei</taxon>
        <taxon>Acanthomorphata</taxon>
        <taxon>Anabantaria</taxon>
        <taxon>Anabantiformes</taxon>
        <taxon>Channoidei</taxon>
        <taxon>Channidae</taxon>
        <taxon>Channa</taxon>
    </lineage>
</organism>
<name>A0AA88NQ17_CHASR</name>
<comment type="caution">
    <text evidence="1">The sequence shown here is derived from an EMBL/GenBank/DDBJ whole genome shotgun (WGS) entry which is preliminary data.</text>
</comment>
<dbReference type="EMBL" id="JAUPFM010000003">
    <property type="protein sequence ID" value="KAK2857115.1"/>
    <property type="molecule type" value="Genomic_DNA"/>
</dbReference>
<dbReference type="AlphaFoldDB" id="A0AA88NQ17"/>
<evidence type="ECO:0000313" key="1">
    <source>
        <dbReference type="EMBL" id="KAK2857115.1"/>
    </source>
</evidence>
<reference evidence="1" key="1">
    <citation type="submission" date="2023-07" db="EMBL/GenBank/DDBJ databases">
        <title>Chromosome-level Genome Assembly of Striped Snakehead (Channa striata).</title>
        <authorList>
            <person name="Liu H."/>
        </authorList>
    </citation>
    <scope>NUCLEOTIDE SEQUENCE</scope>
    <source>
        <strain evidence="1">Gz</strain>
        <tissue evidence="1">Muscle</tissue>
    </source>
</reference>
<keyword evidence="2" id="KW-1185">Reference proteome</keyword>
<gene>
    <name evidence="1" type="ORF">Q5P01_005850</name>
</gene>
<protein>
    <submittedName>
        <fullName evidence="1">Uncharacterized protein</fullName>
    </submittedName>
</protein>
<accession>A0AA88NQ17</accession>